<reference evidence="18" key="3">
    <citation type="submission" date="2017-04" db="EMBL/GenBank/DDBJ databases">
        <title>Function of individual gut microbiota members based on whole genome sequencing of pure cultures obtained from chicken caecum.</title>
        <authorList>
            <person name="Medvecky M."/>
            <person name="Cejkova D."/>
            <person name="Polansky O."/>
            <person name="Karasova D."/>
            <person name="Kubasova T."/>
            <person name="Cizek A."/>
            <person name="Rychlik I."/>
        </authorList>
    </citation>
    <scope>NUCLEOTIDE SEQUENCE [LARGE SCALE GENOMIC DNA]</scope>
    <source>
        <strain evidence="18">An84</strain>
    </source>
</reference>
<evidence type="ECO:0000256" key="2">
    <source>
        <dbReference type="ARBA" id="ARBA00023012"/>
    </source>
</evidence>
<evidence type="ECO:0000256" key="7">
    <source>
        <dbReference type="PROSITE-ProRule" id="PRU00169"/>
    </source>
</evidence>
<dbReference type="GO" id="GO:0006355">
    <property type="term" value="P:regulation of DNA-templated transcription"/>
    <property type="evidence" value="ECO:0007669"/>
    <property type="project" value="InterPro"/>
</dbReference>
<dbReference type="InterPro" id="IPR001789">
    <property type="entry name" value="Sig_transdc_resp-reg_receiver"/>
</dbReference>
<organism evidence="11 17">
    <name type="scientific">Ligilactobacillus salivarius</name>
    <dbReference type="NCBI Taxonomy" id="1624"/>
    <lineage>
        <taxon>Bacteria</taxon>
        <taxon>Bacillati</taxon>
        <taxon>Bacillota</taxon>
        <taxon>Bacilli</taxon>
        <taxon>Lactobacillales</taxon>
        <taxon>Lactobacillaceae</taxon>
        <taxon>Ligilactobacillus</taxon>
    </lineage>
</organism>
<dbReference type="Proteomes" id="UP000029488">
    <property type="component" value="Chromosome"/>
</dbReference>
<keyword evidence="6" id="KW-0804">Transcription</keyword>
<dbReference type="PANTHER" id="PTHR48111">
    <property type="entry name" value="REGULATOR OF RPOS"/>
    <property type="match status" value="1"/>
</dbReference>
<dbReference type="RefSeq" id="WP_003706545.1">
    <property type="nucleotide sequence ID" value="NZ_CAKMBQ010000001.1"/>
</dbReference>
<feature type="modified residue" description="4-aspartylphosphate" evidence="7">
    <location>
        <position position="52"/>
    </location>
</feature>
<dbReference type="Proteomes" id="UP000196255">
    <property type="component" value="Unassembled WGS sequence"/>
</dbReference>
<reference evidence="12" key="6">
    <citation type="journal article" date="2021" name="PeerJ">
        <title>Extensive microbial diversity within the chicken gut microbiome revealed by metagenomics and culture.</title>
        <authorList>
            <person name="Gilroy R."/>
            <person name="Ravi A."/>
            <person name="Getino M."/>
            <person name="Pursley I."/>
            <person name="Horton D.L."/>
            <person name="Alikhan N.F."/>
            <person name="Baker D."/>
            <person name="Gharbi K."/>
            <person name="Hall N."/>
            <person name="Watson M."/>
            <person name="Adriaenssens E.M."/>
            <person name="Foster-Nyarko E."/>
            <person name="Jarju S."/>
            <person name="Secka A."/>
            <person name="Antonio M."/>
            <person name="Oren A."/>
            <person name="Chaudhuri R.R."/>
            <person name="La Ragione R."/>
            <person name="Hildebrand F."/>
            <person name="Pallen M.J."/>
        </authorList>
    </citation>
    <scope>NUCLEOTIDE SEQUENCE</scope>
    <source>
        <strain evidence="12">CHK189-29639</strain>
    </source>
</reference>
<evidence type="ECO:0000256" key="5">
    <source>
        <dbReference type="ARBA" id="ARBA00023159"/>
    </source>
</evidence>
<dbReference type="KEGG" id="lsj:LSJ_1176c"/>
<dbReference type="EMBL" id="CP123971">
    <property type="protein sequence ID" value="WII28052.1"/>
    <property type="molecule type" value="Genomic_DNA"/>
</dbReference>
<keyword evidence="4 8" id="KW-0238">DNA-binding</keyword>
<dbReference type="Pfam" id="PF00072">
    <property type="entry name" value="Response_reg"/>
    <property type="match status" value="1"/>
</dbReference>
<evidence type="ECO:0000313" key="18">
    <source>
        <dbReference type="Proteomes" id="UP000196255"/>
    </source>
</evidence>
<dbReference type="Proteomes" id="UP000245607">
    <property type="component" value="Unassembled WGS sequence"/>
</dbReference>
<evidence type="ECO:0000313" key="20">
    <source>
        <dbReference type="Proteomes" id="UP000245607"/>
    </source>
</evidence>
<evidence type="ECO:0000313" key="14">
    <source>
        <dbReference type="EMBL" id="PAY46594.1"/>
    </source>
</evidence>
<evidence type="ECO:0000313" key="17">
    <source>
        <dbReference type="Proteomes" id="UP000029488"/>
    </source>
</evidence>
<reference evidence="15 20" key="5">
    <citation type="submission" date="2018-05" db="EMBL/GenBank/DDBJ databases">
        <title>Lactobacillus salivarius genome sequencing and assembly.</title>
        <authorList>
            <person name="Audisio C."/>
            <person name="Albarracin L."/>
            <person name="Torres M.J."/>
            <person name="Hebert E.M."/>
            <person name="Saavedra L."/>
        </authorList>
    </citation>
    <scope>NUCLEOTIDE SEQUENCE [LARGE SCALE GENOMIC DNA]</scope>
    <source>
        <strain evidence="15 20">A3iob</strain>
    </source>
</reference>
<dbReference type="FunFam" id="1.10.10.10:FF:000018">
    <property type="entry name" value="DNA-binding response regulator ResD"/>
    <property type="match status" value="1"/>
</dbReference>
<dbReference type="FunFam" id="3.40.50.2300:FF:000001">
    <property type="entry name" value="DNA-binding response regulator PhoB"/>
    <property type="match status" value="1"/>
</dbReference>
<sequence>MAKVLVVDDEQAITTLLKYNLEKAGYEVKTVNNGNDALDEGLTGKYDFIILDLMLPGIDGIEVTKRIRQEKITTYILILTAKDDEYDKIIGLELGADDYLTKPFSPREIVARLKAVKRRVEHYSDNSEKDSKNKYYFGDYMVNLDSYELRDKNNNLIKLTPKEFELLVYFLRKKGRVLGREELLNNVWGFDYIGQTRMVDMHVSHLREKIEENPKKPIFLKTVRGFGYRFEDE</sequence>
<keyword evidence="3" id="KW-0805">Transcription regulation</keyword>
<evidence type="ECO:0000313" key="16">
    <source>
        <dbReference type="EMBL" id="WII28052.1"/>
    </source>
</evidence>
<dbReference type="PROSITE" id="PS50110">
    <property type="entry name" value="RESPONSE_REGULATORY"/>
    <property type="match status" value="1"/>
</dbReference>
<dbReference type="AlphaFoldDB" id="A0A089QGC8"/>
<protein>
    <submittedName>
        <fullName evidence="11">Alkaline phosphatase synthesis two-component response regulator phoP</fullName>
    </submittedName>
    <submittedName>
        <fullName evidence="13">DNA-binding response regulator</fullName>
    </submittedName>
    <submittedName>
        <fullName evidence="12">Response regulator transcription factor</fullName>
    </submittedName>
</protein>
<feature type="domain" description="Response regulatory" evidence="9">
    <location>
        <begin position="3"/>
        <end position="117"/>
    </location>
</feature>
<dbReference type="EMBL" id="DYVK01000029">
    <property type="protein sequence ID" value="HJG15109.1"/>
    <property type="molecule type" value="Genomic_DNA"/>
</dbReference>
<dbReference type="Pfam" id="PF00486">
    <property type="entry name" value="Trans_reg_C"/>
    <property type="match status" value="1"/>
</dbReference>
<dbReference type="Proteomes" id="UP001231316">
    <property type="component" value="Chromosome"/>
</dbReference>
<keyword evidence="1 7" id="KW-0597">Phosphoprotein</keyword>
<dbReference type="EMBL" id="QFAS01000005">
    <property type="protein sequence ID" value="PWG53410.1"/>
    <property type="molecule type" value="Genomic_DNA"/>
</dbReference>
<dbReference type="InterPro" id="IPR039420">
    <property type="entry name" value="WalR-like"/>
</dbReference>
<dbReference type="GO" id="GO:0000976">
    <property type="term" value="F:transcription cis-regulatory region binding"/>
    <property type="evidence" value="ECO:0007669"/>
    <property type="project" value="TreeGrafter"/>
</dbReference>
<dbReference type="GO" id="GO:0005829">
    <property type="term" value="C:cytosol"/>
    <property type="evidence" value="ECO:0007669"/>
    <property type="project" value="TreeGrafter"/>
</dbReference>
<evidence type="ECO:0000256" key="4">
    <source>
        <dbReference type="ARBA" id="ARBA00023125"/>
    </source>
</evidence>
<evidence type="ECO:0000259" key="10">
    <source>
        <dbReference type="PROSITE" id="PS51755"/>
    </source>
</evidence>
<evidence type="ECO:0000256" key="3">
    <source>
        <dbReference type="ARBA" id="ARBA00023015"/>
    </source>
</evidence>
<dbReference type="EMBL" id="NFHF01000002">
    <property type="protein sequence ID" value="OUN19506.1"/>
    <property type="molecule type" value="Genomic_DNA"/>
</dbReference>
<dbReference type="PANTHER" id="PTHR48111:SF73">
    <property type="entry name" value="ALKALINE PHOSPHATASE SYNTHESIS TRANSCRIPTIONAL REGULATORY PROTEIN PHOP"/>
    <property type="match status" value="1"/>
</dbReference>
<feature type="DNA-binding region" description="OmpR/PhoB-type" evidence="8">
    <location>
        <begin position="132"/>
        <end position="232"/>
    </location>
</feature>
<proteinExistence type="predicted"/>
<dbReference type="GO" id="GO:0032993">
    <property type="term" value="C:protein-DNA complex"/>
    <property type="evidence" value="ECO:0007669"/>
    <property type="project" value="TreeGrafter"/>
</dbReference>
<keyword evidence="2" id="KW-0902">Two-component regulatory system</keyword>
<evidence type="ECO:0000256" key="8">
    <source>
        <dbReference type="PROSITE-ProRule" id="PRU01091"/>
    </source>
</evidence>
<dbReference type="InterPro" id="IPR011006">
    <property type="entry name" value="CheY-like_superfamily"/>
</dbReference>
<dbReference type="EMBL" id="LXZO01000089">
    <property type="protein sequence ID" value="PAY46594.1"/>
    <property type="molecule type" value="Genomic_DNA"/>
</dbReference>
<dbReference type="InterPro" id="IPR036388">
    <property type="entry name" value="WH-like_DNA-bd_sf"/>
</dbReference>
<keyword evidence="5" id="KW-0010">Activator</keyword>
<reference evidence="12" key="7">
    <citation type="submission" date="2021-09" db="EMBL/GenBank/DDBJ databases">
        <authorList>
            <person name="Gilroy R."/>
        </authorList>
    </citation>
    <scope>NUCLEOTIDE SEQUENCE</scope>
    <source>
        <strain evidence="12">CHK189-29639</strain>
    </source>
</reference>
<dbReference type="Gene3D" id="1.10.10.10">
    <property type="entry name" value="Winged helix-like DNA-binding domain superfamily/Winged helix DNA-binding domain"/>
    <property type="match status" value="1"/>
</dbReference>
<reference evidence="11 17" key="1">
    <citation type="journal article" date="2014" name="BMC Genomics">
        <title>Unusual genome complexity in Lactobacillus salivarius JCM1046.</title>
        <authorList>
            <person name="Raftis E.J."/>
            <person name="Forde B.M."/>
            <person name="Claesson M.J."/>
            <person name="O'Toole P.W."/>
        </authorList>
    </citation>
    <scope>NUCLEOTIDE SEQUENCE [LARGE SCALE GENOMIC DNA]</scope>
    <source>
        <strain evidence="11 17">JCM1046</strain>
    </source>
</reference>
<dbReference type="Proteomes" id="UP000759256">
    <property type="component" value="Unassembled WGS sequence"/>
</dbReference>
<dbReference type="GO" id="GO:0000156">
    <property type="term" value="F:phosphorelay response regulator activity"/>
    <property type="evidence" value="ECO:0007669"/>
    <property type="project" value="TreeGrafter"/>
</dbReference>
<dbReference type="Gene3D" id="3.40.50.2300">
    <property type="match status" value="1"/>
</dbReference>
<evidence type="ECO:0000259" key="9">
    <source>
        <dbReference type="PROSITE" id="PS50110"/>
    </source>
</evidence>
<dbReference type="SMART" id="SM00862">
    <property type="entry name" value="Trans_reg_C"/>
    <property type="match status" value="1"/>
</dbReference>
<dbReference type="Proteomes" id="UP000218139">
    <property type="component" value="Unassembled WGS sequence"/>
</dbReference>
<dbReference type="SUPFAM" id="SSF52172">
    <property type="entry name" value="CheY-like"/>
    <property type="match status" value="1"/>
</dbReference>
<evidence type="ECO:0000313" key="12">
    <source>
        <dbReference type="EMBL" id="HJG15109.1"/>
    </source>
</evidence>
<dbReference type="EMBL" id="CP007646">
    <property type="protein sequence ID" value="AIR10848.1"/>
    <property type="molecule type" value="Genomic_DNA"/>
</dbReference>
<dbReference type="InterPro" id="IPR001867">
    <property type="entry name" value="OmpR/PhoB-type_DNA-bd"/>
</dbReference>
<dbReference type="PROSITE" id="PS51755">
    <property type="entry name" value="OMPR_PHOB"/>
    <property type="match status" value="1"/>
</dbReference>
<dbReference type="Gene3D" id="6.10.250.690">
    <property type="match status" value="1"/>
</dbReference>
<reference evidence="14 19" key="2">
    <citation type="submission" date="2016-05" db="EMBL/GenBank/DDBJ databases">
        <authorList>
            <person name="Lee J.-Y."/>
            <person name="Kim E.B."/>
            <person name="Choi Y.-J."/>
        </authorList>
    </citation>
    <scope>NUCLEOTIDE SEQUENCE [LARGE SCALE GENOMIC DNA]</scope>
    <source>
        <strain evidence="14 19">KLA006</strain>
    </source>
</reference>
<reference evidence="13" key="4">
    <citation type="journal article" date="2018" name="BMC Genomics">
        <title>Whole genome sequencing and function prediction of 133 gut anaerobes isolated from chicken caecum in pure cultures.</title>
        <authorList>
            <person name="Medvecky M."/>
            <person name="Cejkova D."/>
            <person name="Polansky O."/>
            <person name="Karasova D."/>
            <person name="Kubasova T."/>
            <person name="Cizek A."/>
            <person name="Rychlik I."/>
        </authorList>
    </citation>
    <scope>NUCLEOTIDE SEQUENCE</scope>
    <source>
        <strain evidence="13">An84</strain>
    </source>
</reference>
<dbReference type="SMART" id="SM00448">
    <property type="entry name" value="REC"/>
    <property type="match status" value="1"/>
</dbReference>
<dbReference type="CDD" id="cd00383">
    <property type="entry name" value="trans_reg_C"/>
    <property type="match status" value="1"/>
</dbReference>
<evidence type="ECO:0000313" key="11">
    <source>
        <dbReference type="EMBL" id="AIR10848.1"/>
    </source>
</evidence>
<dbReference type="InterPro" id="IPR016032">
    <property type="entry name" value="Sig_transdc_resp-reg_C-effctor"/>
</dbReference>
<accession>A0A089QGC8</accession>
<evidence type="ECO:0000256" key="1">
    <source>
        <dbReference type="ARBA" id="ARBA00022553"/>
    </source>
</evidence>
<name>A0A089QGC8_9LACO</name>
<evidence type="ECO:0000313" key="19">
    <source>
        <dbReference type="Proteomes" id="UP000218139"/>
    </source>
</evidence>
<feature type="domain" description="OmpR/PhoB-type" evidence="10">
    <location>
        <begin position="132"/>
        <end position="232"/>
    </location>
</feature>
<gene>
    <name evidence="14" type="ORF">A8C52_07730</name>
    <name evidence="13" type="ORF">B5G36_01260</name>
    <name evidence="15" type="ORF">DB362_05670</name>
    <name evidence="12" type="ORF">K8V06_03075</name>
    <name evidence="11" type="ORF">LSJ_1176c</name>
    <name evidence="16" type="ORF">QFE45_06585</name>
</gene>
<evidence type="ECO:0000313" key="15">
    <source>
        <dbReference type="EMBL" id="PWG53410.1"/>
    </source>
</evidence>
<reference evidence="16" key="8">
    <citation type="submission" date="2023-04" db="EMBL/GenBank/DDBJ databases">
        <title>Four porcine-derived lactic acid bacteria strains analyses and their evaluation as potential probiotics based on genomics.</title>
        <authorList>
            <person name="Niu D."/>
        </authorList>
    </citation>
    <scope>NUCLEOTIDE SEQUENCE</scope>
    <source>
        <strain evidence="16">ZSA5</strain>
    </source>
</reference>
<evidence type="ECO:0000313" key="13">
    <source>
        <dbReference type="EMBL" id="OUN19506.1"/>
    </source>
</evidence>
<dbReference type="SUPFAM" id="SSF46894">
    <property type="entry name" value="C-terminal effector domain of the bipartite response regulators"/>
    <property type="match status" value="1"/>
</dbReference>
<evidence type="ECO:0000256" key="6">
    <source>
        <dbReference type="ARBA" id="ARBA00023163"/>
    </source>
</evidence>